<gene>
    <name evidence="1" type="ORF">V6N11_025784</name>
</gene>
<protein>
    <submittedName>
        <fullName evidence="1">Uncharacterized protein</fullName>
    </submittedName>
</protein>
<keyword evidence="2" id="KW-1185">Reference proteome</keyword>
<evidence type="ECO:0000313" key="1">
    <source>
        <dbReference type="EMBL" id="KAK9028631.1"/>
    </source>
</evidence>
<proteinExistence type="predicted"/>
<reference evidence="1 2" key="1">
    <citation type="journal article" date="2024" name="G3 (Bethesda)">
        <title>Genome assembly of Hibiscus sabdariffa L. provides insights into metabolisms of medicinal natural products.</title>
        <authorList>
            <person name="Kim T."/>
        </authorList>
    </citation>
    <scope>NUCLEOTIDE SEQUENCE [LARGE SCALE GENOMIC DNA]</scope>
    <source>
        <strain evidence="1">TK-2024</strain>
        <tissue evidence="1">Old leaves</tissue>
    </source>
</reference>
<organism evidence="1 2">
    <name type="scientific">Hibiscus sabdariffa</name>
    <name type="common">roselle</name>
    <dbReference type="NCBI Taxonomy" id="183260"/>
    <lineage>
        <taxon>Eukaryota</taxon>
        <taxon>Viridiplantae</taxon>
        <taxon>Streptophyta</taxon>
        <taxon>Embryophyta</taxon>
        <taxon>Tracheophyta</taxon>
        <taxon>Spermatophyta</taxon>
        <taxon>Magnoliopsida</taxon>
        <taxon>eudicotyledons</taxon>
        <taxon>Gunneridae</taxon>
        <taxon>Pentapetalae</taxon>
        <taxon>rosids</taxon>
        <taxon>malvids</taxon>
        <taxon>Malvales</taxon>
        <taxon>Malvaceae</taxon>
        <taxon>Malvoideae</taxon>
        <taxon>Hibiscus</taxon>
    </lineage>
</organism>
<accession>A0ABR2STN7</accession>
<name>A0ABR2STN7_9ROSI</name>
<comment type="caution">
    <text evidence="1">The sequence shown here is derived from an EMBL/GenBank/DDBJ whole genome shotgun (WGS) entry which is preliminary data.</text>
</comment>
<dbReference type="Proteomes" id="UP001396334">
    <property type="component" value="Unassembled WGS sequence"/>
</dbReference>
<evidence type="ECO:0000313" key="2">
    <source>
        <dbReference type="Proteomes" id="UP001396334"/>
    </source>
</evidence>
<dbReference type="EMBL" id="JBBPBN010000011">
    <property type="protein sequence ID" value="KAK9028631.1"/>
    <property type="molecule type" value="Genomic_DNA"/>
</dbReference>
<sequence length="119" mass="13070">MPAKVRFLASCKILDVELSSIVTNVELLLSLHVIQSPLYSYDGLIPLEPFLNKIRFILTGSRSTLSTGSVVAYQNRVCKVGSHGKMKCEKEILPLQALKTGLCSPPKGKGNLDEMRDLP</sequence>